<dbReference type="PANTHER" id="PTHR24330:SF19">
    <property type="entry name" value="MEDIATOR OF RNA POLYMERASE II TRANSCRIPTION SUBUNIT 29"/>
    <property type="match status" value="1"/>
</dbReference>
<accession>A0A0D2K8Y0</accession>
<dbReference type="AlphaFoldDB" id="A0A0D2K8Y0"/>
<name>A0A0D2K8Y0_9CHLO</name>
<feature type="region of interest" description="Disordered" evidence="1">
    <location>
        <begin position="380"/>
        <end position="436"/>
    </location>
</feature>
<dbReference type="STRING" id="145388.A0A0D2K8Y0"/>
<gene>
    <name evidence="2" type="ORF">MNEG_1325</name>
</gene>
<reference evidence="2 3" key="1">
    <citation type="journal article" date="2013" name="BMC Genomics">
        <title>Reconstruction of the lipid metabolism for the microalga Monoraphidium neglectum from its genome sequence reveals characteristics suitable for biofuel production.</title>
        <authorList>
            <person name="Bogen C."/>
            <person name="Al-Dilaimi A."/>
            <person name="Albersmeier A."/>
            <person name="Wichmann J."/>
            <person name="Grundmann M."/>
            <person name="Rupp O."/>
            <person name="Lauersen K.J."/>
            <person name="Blifernez-Klassen O."/>
            <person name="Kalinowski J."/>
            <person name="Goesmann A."/>
            <person name="Mussgnug J.H."/>
            <person name="Kruse O."/>
        </authorList>
    </citation>
    <scope>NUCLEOTIDE SEQUENCE [LARGE SCALE GENOMIC DNA]</scope>
    <source>
        <strain evidence="2 3">SAG 48.87</strain>
    </source>
</reference>
<dbReference type="EMBL" id="KK100349">
    <property type="protein sequence ID" value="KIZ06623.1"/>
    <property type="molecule type" value="Genomic_DNA"/>
</dbReference>
<protein>
    <submittedName>
        <fullName evidence="2">Uncharacterized protein</fullName>
    </submittedName>
</protein>
<evidence type="ECO:0000313" key="2">
    <source>
        <dbReference type="EMBL" id="KIZ06623.1"/>
    </source>
</evidence>
<dbReference type="KEGG" id="mng:MNEG_1325"/>
<dbReference type="Proteomes" id="UP000054498">
    <property type="component" value="Unassembled WGS sequence"/>
</dbReference>
<organism evidence="2 3">
    <name type="scientific">Monoraphidium neglectum</name>
    <dbReference type="NCBI Taxonomy" id="145388"/>
    <lineage>
        <taxon>Eukaryota</taxon>
        <taxon>Viridiplantae</taxon>
        <taxon>Chlorophyta</taxon>
        <taxon>core chlorophytes</taxon>
        <taxon>Chlorophyceae</taxon>
        <taxon>CS clade</taxon>
        <taxon>Sphaeropleales</taxon>
        <taxon>Selenastraceae</taxon>
        <taxon>Monoraphidium</taxon>
    </lineage>
</organism>
<feature type="region of interest" description="Disordered" evidence="1">
    <location>
        <begin position="1"/>
        <end position="128"/>
    </location>
</feature>
<dbReference type="RefSeq" id="XP_013905642.1">
    <property type="nucleotide sequence ID" value="XM_014050188.1"/>
</dbReference>
<feature type="compositionally biased region" description="Gly residues" evidence="1">
    <location>
        <begin position="14"/>
        <end position="24"/>
    </location>
</feature>
<dbReference type="GeneID" id="25730693"/>
<proteinExistence type="predicted"/>
<evidence type="ECO:0000313" key="3">
    <source>
        <dbReference type="Proteomes" id="UP000054498"/>
    </source>
</evidence>
<feature type="compositionally biased region" description="Low complexity" evidence="1">
    <location>
        <begin position="380"/>
        <end position="427"/>
    </location>
</feature>
<dbReference type="PANTHER" id="PTHR24330">
    <property type="entry name" value="HOMEOBOX PROTEIN BARH-LIKE"/>
    <property type="match status" value="1"/>
</dbReference>
<feature type="compositionally biased region" description="Gly residues" evidence="1">
    <location>
        <begin position="65"/>
        <end position="127"/>
    </location>
</feature>
<feature type="region of interest" description="Disordered" evidence="1">
    <location>
        <begin position="605"/>
        <end position="628"/>
    </location>
</feature>
<dbReference type="InterPro" id="IPR052145">
    <property type="entry name" value="Mediator/Homeobox_domain"/>
</dbReference>
<dbReference type="OrthoDB" id="541854at2759"/>
<evidence type="ECO:0000256" key="1">
    <source>
        <dbReference type="SAM" id="MobiDB-lite"/>
    </source>
</evidence>
<keyword evidence="3" id="KW-1185">Reference proteome</keyword>
<sequence>MPYGGQDNNRSSGSGYGRGRGSGGGRREYDDQRGSGGGRGSYDRGGRGGSLDSVDEGSSGQQRRSGGGSYQGSRGGGGGYRGGGGGGGEGGSYRQGDGGGYRGGGRGGGSYQGGGRGSRGGVGGGEGRFQRVLSPEVEAANASIRAASSWRELQRILESAGGGGSSLDPFQLVAMLSRAVALPSPGAHEPDDLADYQGFVAGVYGWLLSKVELARPQQLGLAVSCVARLGLYNAELVGALVAKSERELHNFGDQDIVLLLEGMATLGYAPEPSFADQLLRRTQDRLRTMESRNLAALLGALPRLGLTPSPEWTAAYADAALATVRNFNATQFSSLVVNLASVGWRPSGPAQLQPLVDRCYPLLQYELRVDRDRSGRATAAPAVAAPAAAPGAAAGADSTAAAGAPPQQQQQQQQQQQNAGQQRWGQQRRSERPGPVEPQVAIDWLVNVAWALAQMVAGTGARLPQQWTTAVFDKLQYVRRFMRPAELASLVSSCAYLGARPSDATMASLLRDLQNMYSDASGDDLANFAMAMAQFQYRPADRFLDDFLITLRRKLPNTSATGLSTIVAALPALSSGVRLNEVVADAQARYDALAQQQQAEIEAYQAEGAESYQDPQQDPSAAPEAVTA</sequence>